<keyword evidence="5" id="KW-0411">Iron-sulfur</keyword>
<keyword evidence="3" id="KW-0479">Metal-binding</keyword>
<protein>
    <submittedName>
        <fullName evidence="7">Proton-conducting membrane transporter</fullName>
    </submittedName>
</protein>
<sequence length="420" mass="44486">MSARLQLVEAPDGPEDVLIDGLAVFGPHSDDLVRAPGAQDLAAHGAQLGPRPSATGLAGDELLDAVNGHELAGRGGAAFPVARKWQDFLRAGLGGMVVANGAESEPLSAKDAALLQLRPHLVLDGLASAAEAVGAEETVVWLHESATSSRQAVTRALAERRAHLPSEPAVRIELAAEHYLSGESSVIVNSLSGRRALPSFRRVPATTAGVHGRPTLVHNVETLACIGLLARGQQPDRYLVTVAHGQRRTVVELTPTDRLSRALSRAGVSVRPQAVLLGGYGGTWWSGDRFETLGGTPTGTSTPFGVPRPVLGAGVMLALDERRCGLRYTATIVRYLAQASARQCGPCLFGLPAVADLMQVLADGRPRRRDLPKLERFLAEIDGRGACHHPDGAVRLIRSALQVFAPDVRRHLQSQGCLHD</sequence>
<dbReference type="SUPFAM" id="SSF142019">
    <property type="entry name" value="Nqo1 FMN-binding domain-like"/>
    <property type="match status" value="1"/>
</dbReference>
<keyword evidence="4" id="KW-0408">Iron</keyword>
<dbReference type="SMART" id="SM00928">
    <property type="entry name" value="NADH_4Fe-4S"/>
    <property type="match status" value="1"/>
</dbReference>
<dbReference type="EMBL" id="CP097332">
    <property type="protein sequence ID" value="UQX87382.1"/>
    <property type="molecule type" value="Genomic_DNA"/>
</dbReference>
<dbReference type="Gene3D" id="1.20.1440.230">
    <property type="entry name" value="NADH-ubiquinone oxidoreductase 51kDa subunit, iron-sulphur binding domain"/>
    <property type="match status" value="1"/>
</dbReference>
<evidence type="ECO:0000259" key="6">
    <source>
        <dbReference type="SMART" id="SM00928"/>
    </source>
</evidence>
<reference evidence="7" key="1">
    <citation type="journal article" date="2018" name="Int. J. Syst. Evol. Microbiol.">
        <title>Jatrophihabitans telluris sp. nov., isolated from sediment soil of lava forest wetlands and the emended description of the genus Jatrophihabitans.</title>
        <authorList>
            <person name="Lee K.C."/>
            <person name="Suh M.K."/>
            <person name="Eom M.K."/>
            <person name="Kim K.K."/>
            <person name="Kim J.S."/>
            <person name="Kim D.S."/>
            <person name="Ko S.H."/>
            <person name="Shin Y.K."/>
            <person name="Lee J.S."/>
        </authorList>
    </citation>
    <scope>NUCLEOTIDE SEQUENCE</scope>
    <source>
        <strain evidence="7">N237</strain>
    </source>
</reference>
<dbReference type="InterPro" id="IPR037207">
    <property type="entry name" value="Nuop51_4Fe4S-bd_sf"/>
</dbReference>
<dbReference type="InterPro" id="IPR011538">
    <property type="entry name" value="Nuo51_FMN-bd"/>
</dbReference>
<dbReference type="PANTHER" id="PTHR43578">
    <property type="entry name" value="NADH-QUINONE OXIDOREDUCTASE SUBUNIT F"/>
    <property type="match status" value="1"/>
</dbReference>
<proteinExistence type="inferred from homology"/>
<comment type="similarity">
    <text evidence="1">Belongs to the complex I 51 kDa subunit family.</text>
</comment>
<evidence type="ECO:0000256" key="4">
    <source>
        <dbReference type="ARBA" id="ARBA00023004"/>
    </source>
</evidence>
<dbReference type="InterPro" id="IPR019575">
    <property type="entry name" value="Nuop51_4Fe4S-bd"/>
</dbReference>
<accession>A0ABY4QW68</accession>
<dbReference type="Gene3D" id="3.40.50.11540">
    <property type="entry name" value="NADH-ubiquinone oxidoreductase 51kDa subunit"/>
    <property type="match status" value="1"/>
</dbReference>
<dbReference type="PANTHER" id="PTHR43578:SF3">
    <property type="entry name" value="NADH-QUINONE OXIDOREDUCTASE SUBUNIT F"/>
    <property type="match status" value="1"/>
</dbReference>
<dbReference type="Pfam" id="PF01512">
    <property type="entry name" value="Complex1_51K"/>
    <property type="match status" value="1"/>
</dbReference>
<dbReference type="Proteomes" id="UP001056336">
    <property type="component" value="Chromosome"/>
</dbReference>
<evidence type="ECO:0000256" key="2">
    <source>
        <dbReference type="ARBA" id="ARBA00022485"/>
    </source>
</evidence>
<dbReference type="InterPro" id="IPR037225">
    <property type="entry name" value="Nuo51_FMN-bd_sf"/>
</dbReference>
<gene>
    <name evidence="7" type="ORF">M6D93_13870</name>
</gene>
<dbReference type="RefSeq" id="WP_249769897.1">
    <property type="nucleotide sequence ID" value="NZ_CP097332.1"/>
</dbReference>
<evidence type="ECO:0000256" key="1">
    <source>
        <dbReference type="ARBA" id="ARBA00007523"/>
    </source>
</evidence>
<dbReference type="Pfam" id="PF10589">
    <property type="entry name" value="NADH_4Fe-4S"/>
    <property type="match status" value="1"/>
</dbReference>
<evidence type="ECO:0000256" key="3">
    <source>
        <dbReference type="ARBA" id="ARBA00022723"/>
    </source>
</evidence>
<reference evidence="7" key="2">
    <citation type="submission" date="2022-05" db="EMBL/GenBank/DDBJ databases">
        <authorList>
            <person name="Kim J.-S."/>
            <person name="Lee K."/>
            <person name="Suh M."/>
            <person name="Eom M."/>
            <person name="Kim J.-S."/>
            <person name="Kim D.-S."/>
            <person name="Ko S.-H."/>
            <person name="Shin Y."/>
            <person name="Lee J.-S."/>
        </authorList>
    </citation>
    <scope>NUCLEOTIDE SEQUENCE</scope>
    <source>
        <strain evidence="7">N237</strain>
    </source>
</reference>
<keyword evidence="8" id="KW-1185">Reference proteome</keyword>
<keyword evidence="2" id="KW-0004">4Fe-4S</keyword>
<organism evidence="7 8">
    <name type="scientific">Jatrophihabitans telluris</name>
    <dbReference type="NCBI Taxonomy" id="2038343"/>
    <lineage>
        <taxon>Bacteria</taxon>
        <taxon>Bacillati</taxon>
        <taxon>Actinomycetota</taxon>
        <taxon>Actinomycetes</taxon>
        <taxon>Jatrophihabitantales</taxon>
        <taxon>Jatrophihabitantaceae</taxon>
        <taxon>Jatrophihabitans</taxon>
    </lineage>
</organism>
<evidence type="ECO:0000256" key="5">
    <source>
        <dbReference type="ARBA" id="ARBA00023014"/>
    </source>
</evidence>
<evidence type="ECO:0000313" key="7">
    <source>
        <dbReference type="EMBL" id="UQX87382.1"/>
    </source>
</evidence>
<dbReference type="SUPFAM" id="SSF140490">
    <property type="entry name" value="Nqo1C-terminal domain-like"/>
    <property type="match status" value="1"/>
</dbReference>
<feature type="domain" description="NADH-ubiquinone oxidoreductase 51kDa subunit iron-sulphur binding" evidence="6">
    <location>
        <begin position="326"/>
        <end position="371"/>
    </location>
</feature>
<evidence type="ECO:0000313" key="8">
    <source>
        <dbReference type="Proteomes" id="UP001056336"/>
    </source>
</evidence>
<name>A0ABY4QW68_9ACTN</name>